<evidence type="ECO:0000256" key="1">
    <source>
        <dbReference type="SAM" id="MobiDB-lite"/>
    </source>
</evidence>
<evidence type="ECO:0000313" key="3">
    <source>
        <dbReference type="Proteomes" id="UP000184499"/>
    </source>
</evidence>
<dbReference type="Proteomes" id="UP000184499">
    <property type="component" value="Unassembled WGS sequence"/>
</dbReference>
<organism evidence="2 3">
    <name type="scientific">Aspergillus brasiliensis (strain CBS 101740 / IMI 381727 / IBT 21946)</name>
    <dbReference type="NCBI Taxonomy" id="767769"/>
    <lineage>
        <taxon>Eukaryota</taxon>
        <taxon>Fungi</taxon>
        <taxon>Dikarya</taxon>
        <taxon>Ascomycota</taxon>
        <taxon>Pezizomycotina</taxon>
        <taxon>Eurotiomycetes</taxon>
        <taxon>Eurotiomycetidae</taxon>
        <taxon>Eurotiales</taxon>
        <taxon>Aspergillaceae</taxon>
        <taxon>Aspergillus</taxon>
        <taxon>Aspergillus subgen. Circumdati</taxon>
    </lineage>
</organism>
<protein>
    <submittedName>
        <fullName evidence="2">Uncharacterized protein</fullName>
    </submittedName>
</protein>
<reference evidence="3" key="1">
    <citation type="journal article" date="2017" name="Genome Biol.">
        <title>Comparative genomics reveals high biological diversity and specific adaptations in the industrially and medically important fungal genus Aspergillus.</title>
        <authorList>
            <person name="de Vries R.P."/>
            <person name="Riley R."/>
            <person name="Wiebenga A."/>
            <person name="Aguilar-Osorio G."/>
            <person name="Amillis S."/>
            <person name="Uchima C.A."/>
            <person name="Anderluh G."/>
            <person name="Asadollahi M."/>
            <person name="Askin M."/>
            <person name="Barry K."/>
            <person name="Battaglia E."/>
            <person name="Bayram O."/>
            <person name="Benocci T."/>
            <person name="Braus-Stromeyer S.A."/>
            <person name="Caldana C."/>
            <person name="Canovas D."/>
            <person name="Cerqueira G.C."/>
            <person name="Chen F."/>
            <person name="Chen W."/>
            <person name="Choi C."/>
            <person name="Clum A."/>
            <person name="Dos Santos R.A."/>
            <person name="Damasio A.R."/>
            <person name="Diallinas G."/>
            <person name="Emri T."/>
            <person name="Fekete E."/>
            <person name="Flipphi M."/>
            <person name="Freyberg S."/>
            <person name="Gallo A."/>
            <person name="Gournas C."/>
            <person name="Habgood R."/>
            <person name="Hainaut M."/>
            <person name="Harispe M.L."/>
            <person name="Henrissat B."/>
            <person name="Hilden K.S."/>
            <person name="Hope R."/>
            <person name="Hossain A."/>
            <person name="Karabika E."/>
            <person name="Karaffa L."/>
            <person name="Karanyi Z."/>
            <person name="Krasevec N."/>
            <person name="Kuo A."/>
            <person name="Kusch H."/>
            <person name="LaButti K."/>
            <person name="Lagendijk E.L."/>
            <person name="Lapidus A."/>
            <person name="Levasseur A."/>
            <person name="Lindquist E."/>
            <person name="Lipzen A."/>
            <person name="Logrieco A.F."/>
            <person name="MacCabe A."/>
            <person name="Maekelae M.R."/>
            <person name="Malavazi I."/>
            <person name="Melin P."/>
            <person name="Meyer V."/>
            <person name="Mielnichuk N."/>
            <person name="Miskei M."/>
            <person name="Molnar A.P."/>
            <person name="Mule G."/>
            <person name="Ngan C.Y."/>
            <person name="Orejas M."/>
            <person name="Orosz E."/>
            <person name="Ouedraogo J.P."/>
            <person name="Overkamp K.M."/>
            <person name="Park H.-S."/>
            <person name="Perrone G."/>
            <person name="Piumi F."/>
            <person name="Punt P.J."/>
            <person name="Ram A.F."/>
            <person name="Ramon A."/>
            <person name="Rauscher S."/>
            <person name="Record E."/>
            <person name="Riano-Pachon D.M."/>
            <person name="Robert V."/>
            <person name="Roehrig J."/>
            <person name="Ruller R."/>
            <person name="Salamov A."/>
            <person name="Salih N.S."/>
            <person name="Samson R.A."/>
            <person name="Sandor E."/>
            <person name="Sanguinetti M."/>
            <person name="Schuetze T."/>
            <person name="Sepcic K."/>
            <person name="Shelest E."/>
            <person name="Sherlock G."/>
            <person name="Sophianopoulou V."/>
            <person name="Squina F.M."/>
            <person name="Sun H."/>
            <person name="Susca A."/>
            <person name="Todd R.B."/>
            <person name="Tsang A."/>
            <person name="Unkles S.E."/>
            <person name="van de Wiele N."/>
            <person name="van Rossen-Uffink D."/>
            <person name="Oliveira J.V."/>
            <person name="Vesth T.C."/>
            <person name="Visser J."/>
            <person name="Yu J.-H."/>
            <person name="Zhou M."/>
            <person name="Andersen M.R."/>
            <person name="Archer D.B."/>
            <person name="Baker S.E."/>
            <person name="Benoit I."/>
            <person name="Brakhage A.A."/>
            <person name="Braus G.H."/>
            <person name="Fischer R."/>
            <person name="Frisvad J.C."/>
            <person name="Goldman G.H."/>
            <person name="Houbraken J."/>
            <person name="Oakley B."/>
            <person name="Pocsi I."/>
            <person name="Scazzocchio C."/>
            <person name="Seiboth B."/>
            <person name="vanKuyk P.A."/>
            <person name="Wortman J."/>
            <person name="Dyer P.S."/>
            <person name="Grigoriev I.V."/>
        </authorList>
    </citation>
    <scope>NUCLEOTIDE SEQUENCE [LARGE SCALE GENOMIC DNA]</scope>
    <source>
        <strain evidence="3">CBS 101740 / IMI 381727 / IBT 21946</strain>
    </source>
</reference>
<feature type="compositionally biased region" description="Acidic residues" evidence="1">
    <location>
        <begin position="1"/>
        <end position="19"/>
    </location>
</feature>
<feature type="region of interest" description="Disordered" evidence="1">
    <location>
        <begin position="1"/>
        <end position="22"/>
    </location>
</feature>
<dbReference type="VEuPathDB" id="FungiDB:ASPBRDRAFT_672396"/>
<dbReference type="AlphaFoldDB" id="A0A1L9UL22"/>
<keyword evidence="3" id="KW-1185">Reference proteome</keyword>
<dbReference type="GeneID" id="93581349"/>
<dbReference type="STRING" id="767769.A0A1L9UL22"/>
<dbReference type="OrthoDB" id="5386625at2759"/>
<gene>
    <name evidence="2" type="ORF">ASPBRDRAFT_672396</name>
</gene>
<proteinExistence type="predicted"/>
<sequence length="535" mass="60324">MDDEVDGMNNEYEDQEYPAESDNAGEAIPERLTAPSSVDIIGTVDIDGTFACTLRAVLEDLVWWARGSSLPDTGEEFRPVTLGYWHLLQSISVEFLVSLFVRGVPQQVQALFEKKEWSSEDLLSLPPVGDDKRQGVYANIATGDIDFSNRAGCEVYVGSSSCLKDRARDHLSIARNYTNRPLPNEHVKSLHYRQICREGVQSNFRKLAAFDVSIEHGYLMLLEGVFMVLLNTYQLFRNTSRFATAASYRLAAQARLVVEIPTVAWHGLNAAWPPSQGFYNKGARSASPCHNPVCNSMTWPKYLRPEGAPKAIRQTAEIGNPKRLRTPEELERFLKTVYISEARSAGGVITCDHCKVTEGDPVCRGKKHLNNRDLGQVLCYKCDFYHRDRKEHCSQGVIQTRKIKLAVDADRKAGRPILCSNCNAVEGSEMLANKKLFHVGRESSEILCPPCNLYYSQHKKHRDREIILYSQKTQEVKYNRKNGVQVVCEDCGNIEGSSGHKHGVRKDPPRILCRSCLRGNWQCLLRPKAKKKRSS</sequence>
<name>A0A1L9UL22_ASPBC</name>
<dbReference type="EMBL" id="KV878683">
    <property type="protein sequence ID" value="OJJ72374.1"/>
    <property type="molecule type" value="Genomic_DNA"/>
</dbReference>
<dbReference type="RefSeq" id="XP_067479622.1">
    <property type="nucleotide sequence ID" value="XM_067628861.1"/>
</dbReference>
<evidence type="ECO:0000313" key="2">
    <source>
        <dbReference type="EMBL" id="OJJ72374.1"/>
    </source>
</evidence>
<accession>A0A1L9UL22</accession>